<protein>
    <recommendedName>
        <fullName evidence="7">Two component regulator three Y domain-containing protein</fullName>
    </recommendedName>
</protein>
<feature type="transmembrane region" description="Helical" evidence="2">
    <location>
        <begin position="889"/>
        <end position="907"/>
    </location>
</feature>
<dbReference type="SUPFAM" id="SSF55874">
    <property type="entry name" value="ATPase domain of HSP90 chaperone/DNA topoisomerase II/histidine kinase"/>
    <property type="match status" value="1"/>
</dbReference>
<dbReference type="InterPro" id="IPR013783">
    <property type="entry name" value="Ig-like_fold"/>
</dbReference>
<dbReference type="SUPFAM" id="SSF63829">
    <property type="entry name" value="Calcium-dependent phosphotriesterase"/>
    <property type="match status" value="1"/>
</dbReference>
<dbReference type="SUPFAM" id="SSF101898">
    <property type="entry name" value="NHL repeat"/>
    <property type="match status" value="1"/>
</dbReference>
<dbReference type="PANTHER" id="PTHR43547">
    <property type="entry name" value="TWO-COMPONENT HISTIDINE KINASE"/>
    <property type="match status" value="1"/>
</dbReference>
<dbReference type="InterPro" id="IPR011712">
    <property type="entry name" value="Sig_transdc_His_kin_sub3_dim/P"/>
</dbReference>
<dbReference type="CDD" id="cd16917">
    <property type="entry name" value="HATPase_UhpB-NarQ-NarX-like"/>
    <property type="match status" value="1"/>
</dbReference>
<dbReference type="InterPro" id="IPR011123">
    <property type="entry name" value="Y_Y_Y"/>
</dbReference>
<dbReference type="Gene3D" id="2.60.40.10">
    <property type="entry name" value="Immunoglobulins"/>
    <property type="match status" value="1"/>
</dbReference>
<dbReference type="Proteomes" id="UP000293162">
    <property type="component" value="Unassembled WGS sequence"/>
</dbReference>
<evidence type="ECO:0000313" key="5">
    <source>
        <dbReference type="EMBL" id="RYU94411.1"/>
    </source>
</evidence>
<dbReference type="Pfam" id="PF07730">
    <property type="entry name" value="HisKA_3"/>
    <property type="match status" value="1"/>
</dbReference>
<dbReference type="EMBL" id="SEWF01000026">
    <property type="protein sequence ID" value="RYU94411.1"/>
    <property type="molecule type" value="Genomic_DNA"/>
</dbReference>
<keyword evidence="6" id="KW-1185">Reference proteome</keyword>
<feature type="domain" description="Two component regulator three Y" evidence="3">
    <location>
        <begin position="821"/>
        <end position="881"/>
    </location>
</feature>
<organism evidence="5 6">
    <name type="scientific">Emticicia agri</name>
    <dbReference type="NCBI Taxonomy" id="2492393"/>
    <lineage>
        <taxon>Bacteria</taxon>
        <taxon>Pseudomonadati</taxon>
        <taxon>Bacteroidota</taxon>
        <taxon>Cytophagia</taxon>
        <taxon>Cytophagales</taxon>
        <taxon>Leadbetterellaceae</taxon>
        <taxon>Emticicia</taxon>
    </lineage>
</organism>
<dbReference type="Gene3D" id="1.20.5.1930">
    <property type="match status" value="1"/>
</dbReference>
<dbReference type="AlphaFoldDB" id="A0A4Q5LX66"/>
<dbReference type="Pfam" id="PF07494">
    <property type="entry name" value="Reg_prop"/>
    <property type="match status" value="5"/>
</dbReference>
<dbReference type="Gene3D" id="3.30.565.10">
    <property type="entry name" value="Histidine kinase-like ATPase, C-terminal domain"/>
    <property type="match status" value="1"/>
</dbReference>
<proteinExistence type="predicted"/>
<dbReference type="GO" id="GO:0000155">
    <property type="term" value="F:phosphorelay sensor kinase activity"/>
    <property type="evidence" value="ECO:0007669"/>
    <property type="project" value="InterPro"/>
</dbReference>
<dbReference type="OrthoDB" id="9806995at2"/>
<reference evidence="5 6" key="1">
    <citation type="submission" date="2019-02" db="EMBL/GenBank/DDBJ databases">
        <title>Bacterial novel species Emticicia sp. 17J42-9 isolated from soil.</title>
        <authorList>
            <person name="Jung H.-Y."/>
        </authorList>
    </citation>
    <scope>NUCLEOTIDE SEQUENCE [LARGE SCALE GENOMIC DNA]</scope>
    <source>
        <strain evidence="5 6">17J42-9</strain>
    </source>
</reference>
<dbReference type="PANTHER" id="PTHR43547:SF2">
    <property type="entry name" value="HYBRID SIGNAL TRANSDUCTION HISTIDINE KINASE C"/>
    <property type="match status" value="1"/>
</dbReference>
<keyword evidence="2" id="KW-1133">Transmembrane helix</keyword>
<evidence type="ECO:0000259" key="3">
    <source>
        <dbReference type="Pfam" id="PF07495"/>
    </source>
</evidence>
<name>A0A4Q5LX66_9BACT</name>
<dbReference type="Gene3D" id="2.130.10.10">
    <property type="entry name" value="YVTN repeat-like/Quinoprotein amine dehydrogenase"/>
    <property type="match status" value="3"/>
</dbReference>
<dbReference type="InterPro" id="IPR015943">
    <property type="entry name" value="WD40/YVTN_repeat-like_dom_sf"/>
</dbReference>
<sequence>MKPIITLRNFALQILPICTCLNLMLACKPTNDSQNELSKLKIFPANGRVISLDTMPPLETLPIGKIETVPLGKPTEVSIPNYSKSIEWKTVIAGNPMVYTLGKDTVLIPKTVPAIHKPVPAGKPTINIAKAPVSREYNPFNLTFLTMNEGLIESQIHNLFQDKKGNIWLGTFNGISKYNGHTFENFNRKSGLVDNFFETGIEDHEGNIWLGFRGGVTKYDGENFTNYTSNEGLSGNSIFKILEDSKNNIWFATKGNGVTMLDKDRKTFTHFGSKQGVPAAVFGIVEDKKGNIWFATENGDLIKYDFRSFSAYTTNEGLPNNSLLDLTNDASGHLWMTTWTGVVKFDGINFHHALGLLNNSWAGRLIVDRGGNIWFGGEPGGVCRIDKSGKTATNITTNEGLPDIMVMSAMEDHNGNIWFGTQKGAVKYSKLVSNLTQKDGLLNLSVSCVGKDNKQNIWVGTEHGGVSKIDFETNTIKSYTTSQGLTNNDITNIMHDQAGNTWVGAMFSNIVRFNADGKTLTHFRDSGTYVVCIFEDKAGNIWYSSRHKNGIFRMNKNDTTATFFSPKNGLPQGQVVKVWQDREENMWFCTFNGVSRLDKSGKTLTNFTEKEGFHFNVVESVIEDKHGNFWFTNLSDGVTCLNYKNKTFIHFTEKEGLSNNTAFGILEDKSGNLWFNTRIGLSKLPASAVQQLASANPLEKPVYFRNYNAEQGYLSFGAGRFDIVEDSSGKIWLPMVDRVTIFDPNQELVKAEKPTVELTNIKLYNEPIDWKKDTSFILKNGIKVASYKFRQLSKWNKLPEDLSLAYNNNYLNFEFVGINTNTPQKLIYQYILEGLEKTWSVPSARSEAVYGNLPTGNYVFKVKTMNSDGNWSDELAYSFTIRPPFWLTWWAYIVYALIIGSVIYAIINYRVEQGVRRVKALETIRTKISADLHDDVGSVLSGLAMQSQMLAFSAKEEQKESLLEISTMSHDAMERMRDTVWAIDSRKDKYENLIDRMRVFAERSLNMKQIKHTFKVEIEDSKKFINPEKRQNIYLILKEAITNICKHSDARNVEILFRQKKNDFYLLIYDDGSAQKKPNSDGLGMNNMRMRAKNINANLRISYGNGYKVELESKG</sequence>
<dbReference type="Pfam" id="PF07495">
    <property type="entry name" value="Y_Y_Y"/>
    <property type="match status" value="1"/>
</dbReference>
<keyword evidence="2" id="KW-0812">Transmembrane</keyword>
<dbReference type="InterPro" id="IPR011110">
    <property type="entry name" value="Reg_prop"/>
</dbReference>
<feature type="domain" description="Signal transduction histidine kinase subgroup 3 dimerisation and phosphoacceptor" evidence="4">
    <location>
        <begin position="925"/>
        <end position="984"/>
    </location>
</feature>
<evidence type="ECO:0000313" key="6">
    <source>
        <dbReference type="Proteomes" id="UP000293162"/>
    </source>
</evidence>
<evidence type="ECO:0000259" key="4">
    <source>
        <dbReference type="Pfam" id="PF07730"/>
    </source>
</evidence>
<keyword evidence="2" id="KW-0472">Membrane</keyword>
<comment type="caution">
    <text evidence="5">The sequence shown here is derived from an EMBL/GenBank/DDBJ whole genome shotgun (WGS) entry which is preliminary data.</text>
</comment>
<dbReference type="GO" id="GO:0046983">
    <property type="term" value="F:protein dimerization activity"/>
    <property type="evidence" value="ECO:0007669"/>
    <property type="project" value="InterPro"/>
</dbReference>
<dbReference type="PROSITE" id="PS51257">
    <property type="entry name" value="PROKAR_LIPOPROTEIN"/>
    <property type="match status" value="1"/>
</dbReference>
<gene>
    <name evidence="5" type="ORF">EWM59_17355</name>
</gene>
<evidence type="ECO:0000256" key="2">
    <source>
        <dbReference type="SAM" id="Phobius"/>
    </source>
</evidence>
<evidence type="ECO:0000256" key="1">
    <source>
        <dbReference type="ARBA" id="ARBA00022553"/>
    </source>
</evidence>
<accession>A0A4Q5LX66</accession>
<dbReference type="GO" id="GO:0016020">
    <property type="term" value="C:membrane"/>
    <property type="evidence" value="ECO:0007669"/>
    <property type="project" value="InterPro"/>
</dbReference>
<dbReference type="InterPro" id="IPR036890">
    <property type="entry name" value="HATPase_C_sf"/>
</dbReference>
<keyword evidence="1" id="KW-0597">Phosphoprotein</keyword>
<evidence type="ECO:0008006" key="7">
    <source>
        <dbReference type="Google" id="ProtNLM"/>
    </source>
</evidence>
<dbReference type="RefSeq" id="WP_130022499.1">
    <property type="nucleotide sequence ID" value="NZ_SEWF01000026.1"/>
</dbReference>